<feature type="compositionally biased region" description="Low complexity" evidence="1">
    <location>
        <begin position="74"/>
        <end position="94"/>
    </location>
</feature>
<keyword evidence="2" id="KW-0614">Plasmid</keyword>
<dbReference type="RefSeq" id="WP_023190099.1">
    <property type="nucleotide sequence ID" value="NC_022599.1"/>
</dbReference>
<sequence length="247" mass="25698">MEQHMGKQKSWWPYALGAVLAAAVAAALLFGATGQEPETRTAPPASAPASVPAMSSPSSAPAASTQGTPRTDGSPAAAGSASVSSATSTSSARAEQSRIEQQAVQEAAAGLSAQEREQAEETASAFISDAYARSWKSSRDQWAQQLAASADAAVVEDLNTDQRWESQSWAAFVEAEATTKVRVGSVQAQNVGPRGVEVAVDYTVETDSSDPWVASLPLEQTETVVVDLRRSPAKVVDRFSMVTAGGL</sequence>
<protein>
    <submittedName>
        <fullName evidence="2">Uncharacterized protein</fullName>
    </submittedName>
</protein>
<proteinExistence type="predicted"/>
<dbReference type="AlphaFoldDB" id="U5NWI7"/>
<evidence type="ECO:0000256" key="1">
    <source>
        <dbReference type="SAM" id="MobiDB-lite"/>
    </source>
</evidence>
<organism evidence="2">
    <name type="scientific">Micrococcus sp. V7</name>
    <dbReference type="NCBI Taxonomy" id="404582"/>
    <lineage>
        <taxon>Bacteria</taxon>
        <taxon>Bacillati</taxon>
        <taxon>Actinomycetota</taxon>
        <taxon>Actinomycetes</taxon>
        <taxon>Micrococcales</taxon>
        <taxon>Micrococcaceae</taxon>
        <taxon>Micrococcus</taxon>
    </lineage>
</organism>
<feature type="compositionally biased region" description="Low complexity" evidence="1">
    <location>
        <begin position="42"/>
        <end position="64"/>
    </location>
</feature>
<geneLocation type="plasmid" evidence="2">
    <name>pLMV7</name>
</geneLocation>
<evidence type="ECO:0000313" key="2">
    <source>
        <dbReference type="EMBL" id="AGY35463.1"/>
    </source>
</evidence>
<gene>
    <name evidence="2" type="ORF">LMV7_p00410</name>
</gene>
<accession>U5NWI7</accession>
<reference evidence="2" key="1">
    <citation type="journal article" date="2013" name="Genome Announc.">
        <title>First complete sequence of a giant linear plasmid from a micrococcus strain isolated from an extremely high-altitude lake.</title>
        <authorList>
            <person name="Dib J.R."/>
            <person name="Schuldes J."/>
            <person name="Thurmer A."/>
            <person name="Farias M.E."/>
            <person name="Daniel R."/>
            <person name="Meinhardt F."/>
        </authorList>
    </citation>
    <scope>NUCLEOTIDE SEQUENCE</scope>
    <source>
        <strain evidence="2">V7</strain>
        <plasmid evidence="2">pLMV7</plasmid>
    </source>
</reference>
<feature type="region of interest" description="Disordered" evidence="1">
    <location>
        <begin position="35"/>
        <end position="116"/>
    </location>
</feature>
<dbReference type="EMBL" id="KF577591">
    <property type="protein sequence ID" value="AGY35463.1"/>
    <property type="molecule type" value="Genomic_DNA"/>
</dbReference>
<name>U5NWI7_9MICC</name>